<dbReference type="InterPro" id="IPR012337">
    <property type="entry name" value="RNaseH-like_sf"/>
</dbReference>
<dbReference type="CDD" id="cd06222">
    <property type="entry name" value="RNase_H_like"/>
    <property type="match status" value="1"/>
</dbReference>
<dbReference type="Pfam" id="PF13456">
    <property type="entry name" value="RVT_3"/>
    <property type="match status" value="1"/>
</dbReference>
<proteinExistence type="predicted"/>
<dbReference type="InterPro" id="IPR002156">
    <property type="entry name" value="RNaseH_domain"/>
</dbReference>
<evidence type="ECO:0000313" key="2">
    <source>
        <dbReference type="Proteomes" id="UP001652660"/>
    </source>
</evidence>
<evidence type="ECO:0000313" key="3">
    <source>
        <dbReference type="RefSeq" id="XP_071900994.1"/>
    </source>
</evidence>
<dbReference type="Proteomes" id="UP001652660">
    <property type="component" value="Chromosome 4c"/>
</dbReference>
<evidence type="ECO:0000259" key="1">
    <source>
        <dbReference type="Pfam" id="PF13456"/>
    </source>
</evidence>
<gene>
    <name evidence="3" type="primary">LOC140004749</name>
</gene>
<dbReference type="SUPFAM" id="SSF53098">
    <property type="entry name" value="Ribonuclease H-like"/>
    <property type="match status" value="1"/>
</dbReference>
<reference evidence="3" key="1">
    <citation type="submission" date="2025-08" db="UniProtKB">
        <authorList>
            <consortium name="RefSeq"/>
        </authorList>
    </citation>
    <scope>IDENTIFICATION</scope>
    <source>
        <tissue evidence="3">Leaves</tissue>
    </source>
</reference>
<name>A0ABM4U134_COFAR</name>
<organism evidence="2 3">
    <name type="scientific">Coffea arabica</name>
    <name type="common">Arabian coffee</name>
    <dbReference type="NCBI Taxonomy" id="13443"/>
    <lineage>
        <taxon>Eukaryota</taxon>
        <taxon>Viridiplantae</taxon>
        <taxon>Streptophyta</taxon>
        <taxon>Embryophyta</taxon>
        <taxon>Tracheophyta</taxon>
        <taxon>Spermatophyta</taxon>
        <taxon>Magnoliopsida</taxon>
        <taxon>eudicotyledons</taxon>
        <taxon>Gunneridae</taxon>
        <taxon>Pentapetalae</taxon>
        <taxon>asterids</taxon>
        <taxon>lamiids</taxon>
        <taxon>Gentianales</taxon>
        <taxon>Rubiaceae</taxon>
        <taxon>Ixoroideae</taxon>
        <taxon>Gardenieae complex</taxon>
        <taxon>Bertiereae - Coffeeae clade</taxon>
        <taxon>Coffeeae</taxon>
        <taxon>Coffea</taxon>
    </lineage>
</organism>
<dbReference type="InterPro" id="IPR044730">
    <property type="entry name" value="RNase_H-like_dom_plant"/>
</dbReference>
<dbReference type="GeneID" id="140004749"/>
<dbReference type="RefSeq" id="XP_071900994.1">
    <property type="nucleotide sequence ID" value="XM_072044893.1"/>
</dbReference>
<dbReference type="InterPro" id="IPR036397">
    <property type="entry name" value="RNaseH_sf"/>
</dbReference>
<feature type="domain" description="RNase H type-1" evidence="1">
    <location>
        <begin position="9"/>
        <end position="116"/>
    </location>
</feature>
<keyword evidence="2" id="KW-1185">Reference proteome</keyword>
<dbReference type="PANTHER" id="PTHR47723">
    <property type="entry name" value="OS05G0353850 PROTEIN"/>
    <property type="match status" value="1"/>
</dbReference>
<sequence length="155" mass="16798">MDASVSPTGAFGGGILRSTEGDLIFAFYKESGDWDVLMAEALAPLEGLLLCQQRNLRHCVAEVDSRVLVSLVSLDASSHWPLCNSIRHIKIVVTALGAFVAHIFCEANSVADALASSKLPSDVVFSSEASLPPRTRSTLQLDRLQIPYVQFCHLQ</sequence>
<protein>
    <recommendedName>
        <fullName evidence="1">RNase H type-1 domain-containing protein</fullName>
    </recommendedName>
</protein>
<dbReference type="Gene3D" id="3.30.420.10">
    <property type="entry name" value="Ribonuclease H-like superfamily/Ribonuclease H"/>
    <property type="match status" value="1"/>
</dbReference>
<accession>A0ABM4U134</accession>
<dbReference type="PANTHER" id="PTHR47723:SF24">
    <property type="entry name" value="RNASE H TYPE-1 DOMAIN-CONTAINING PROTEIN"/>
    <property type="match status" value="1"/>
</dbReference>
<dbReference type="InterPro" id="IPR053151">
    <property type="entry name" value="RNase_H-like"/>
</dbReference>